<organism evidence="3 4">
    <name type="scientific">Bradyrhizobium cosmicum</name>
    <dbReference type="NCBI Taxonomy" id="1404864"/>
    <lineage>
        <taxon>Bacteria</taxon>
        <taxon>Pseudomonadati</taxon>
        <taxon>Pseudomonadota</taxon>
        <taxon>Alphaproteobacteria</taxon>
        <taxon>Hyphomicrobiales</taxon>
        <taxon>Nitrobacteraceae</taxon>
        <taxon>Bradyrhizobium</taxon>
    </lineage>
</organism>
<dbReference type="AlphaFoldDB" id="A0AAI8MC30"/>
<gene>
    <name evidence="3" type="ORF">S23_24490</name>
</gene>
<feature type="compositionally biased region" description="Polar residues" evidence="1">
    <location>
        <begin position="42"/>
        <end position="51"/>
    </location>
</feature>
<proteinExistence type="predicted"/>
<dbReference type="PROSITE" id="PS51257">
    <property type="entry name" value="PROKAR_LIPOPROTEIN"/>
    <property type="match status" value="1"/>
</dbReference>
<evidence type="ECO:0008006" key="5">
    <source>
        <dbReference type="Google" id="ProtNLM"/>
    </source>
</evidence>
<evidence type="ECO:0000256" key="1">
    <source>
        <dbReference type="SAM" id="MobiDB-lite"/>
    </source>
</evidence>
<feature type="chain" id="PRO_5042512193" description="DUF3047 domain-containing protein" evidence="2">
    <location>
        <begin position="40"/>
        <end position="217"/>
    </location>
</feature>
<keyword evidence="4" id="KW-1185">Reference proteome</keyword>
<sequence>MKTSDGTEFPLHQGVIMGRIALICLAGLLACSNAGNADAQSLGSSTYTSTAPKDCRQISKPSELDGSTTRVCPGKAGLMVLISEDDMREIVSVGRNRKAASEEPAAKVWFGPFNSSEITIEWRAAGGKPFAIIQRWHIADGTDLDKQGRPNTKAMLVVTRLPPGPVHVAYVDATANPNANELARNAADEVARGFNCDRDEVKVVGTSGRAVELATRR</sequence>
<dbReference type="EMBL" id="AP012279">
    <property type="protein sequence ID" value="BAL75662.1"/>
    <property type="molecule type" value="Genomic_DNA"/>
</dbReference>
<evidence type="ECO:0000256" key="2">
    <source>
        <dbReference type="SAM" id="SignalP"/>
    </source>
</evidence>
<accession>A0AAI8MC30</accession>
<reference evidence="3 4" key="1">
    <citation type="journal article" date="2012" name="Microbes Environ.">
        <title>Complete genome sequence of Bradyrhizobium sp. S23321: insights into symbiosis evolution in soil oligotrophs.</title>
        <authorList>
            <person name="Okubo T."/>
            <person name="Tsukui T."/>
            <person name="Maita H."/>
            <person name="Okamoto S."/>
            <person name="Oshima K."/>
            <person name="Fujisawa T."/>
            <person name="Saito A."/>
            <person name="Futamata H."/>
            <person name="Hattori R."/>
            <person name="Shimomura Y."/>
            <person name="Haruta S."/>
            <person name="Morimoto S."/>
            <person name="Wang Y."/>
            <person name="Sakai Y."/>
            <person name="Hattori M."/>
            <person name="Aizawa S."/>
            <person name="Nagashima K.V.P."/>
            <person name="Masuda S."/>
            <person name="Hattori T."/>
            <person name="Yamashita A."/>
            <person name="Bao Z."/>
            <person name="Hayatsu M."/>
            <person name="Kajiya-Kanegae H."/>
            <person name="Yoshinaga I."/>
            <person name="Sakamoto K."/>
            <person name="Toyota K."/>
            <person name="Nakao M."/>
            <person name="Kohara M."/>
            <person name="Anda M."/>
            <person name="Niwa R."/>
            <person name="Jung-Hwan P."/>
            <person name="Sameshima-Saito R."/>
            <person name="Tokuda S."/>
            <person name="Yamamoto S."/>
            <person name="Yamamoto S."/>
            <person name="Yokoyama T."/>
            <person name="Akutsu T."/>
            <person name="Nakamura Y."/>
            <person name="Nakahira-Yanaka Y."/>
            <person name="Takada Hoshino Y."/>
            <person name="Hirakawa H."/>
            <person name="Mitsui H."/>
            <person name="Terasawa K."/>
            <person name="Itakura M."/>
            <person name="Sato S."/>
            <person name="Ikeda-Ohtsubo W."/>
            <person name="Sakakura N."/>
            <person name="Kaminuma E."/>
            <person name="Minamisawa K."/>
        </authorList>
    </citation>
    <scope>NUCLEOTIDE SEQUENCE [LARGE SCALE GENOMIC DNA]</scope>
    <source>
        <strain evidence="3 4">S23321</strain>
    </source>
</reference>
<feature type="region of interest" description="Disordered" evidence="1">
    <location>
        <begin position="42"/>
        <end position="66"/>
    </location>
</feature>
<feature type="signal peptide" evidence="2">
    <location>
        <begin position="1"/>
        <end position="39"/>
    </location>
</feature>
<protein>
    <recommendedName>
        <fullName evidence="5">DUF3047 domain-containing protein</fullName>
    </recommendedName>
</protein>
<evidence type="ECO:0000313" key="4">
    <source>
        <dbReference type="Proteomes" id="UP000007886"/>
    </source>
</evidence>
<dbReference type="Proteomes" id="UP000007886">
    <property type="component" value="Chromosome"/>
</dbReference>
<dbReference type="KEGG" id="brs:S23_24490"/>
<name>A0AAI8MC30_9BRAD</name>
<keyword evidence="2" id="KW-0732">Signal</keyword>
<evidence type="ECO:0000313" key="3">
    <source>
        <dbReference type="EMBL" id="BAL75662.1"/>
    </source>
</evidence>